<dbReference type="InterPro" id="IPR026122">
    <property type="entry name" value="MOV-10/SDE3_DEXXQ/H-box"/>
</dbReference>
<evidence type="ECO:0000256" key="11">
    <source>
        <dbReference type="ARBA" id="ARBA00047984"/>
    </source>
</evidence>
<keyword evidence="12" id="KW-0863">Zinc-finger</keyword>
<reference evidence="16" key="1">
    <citation type="journal article" date="2014" name="Proc. Natl. Acad. Sci. U.S.A.">
        <title>Extensive sampling of basidiomycete genomes demonstrates inadequacy of the white-rot/brown-rot paradigm for wood decay fungi.</title>
        <authorList>
            <person name="Riley R."/>
            <person name="Salamov A.A."/>
            <person name="Brown D.W."/>
            <person name="Nagy L.G."/>
            <person name="Floudas D."/>
            <person name="Held B.W."/>
            <person name="Levasseur A."/>
            <person name="Lombard V."/>
            <person name="Morin E."/>
            <person name="Otillar R."/>
            <person name="Lindquist E.A."/>
            <person name="Sun H."/>
            <person name="LaButti K.M."/>
            <person name="Schmutz J."/>
            <person name="Jabbour D."/>
            <person name="Luo H."/>
            <person name="Baker S.E."/>
            <person name="Pisabarro A.G."/>
            <person name="Walton J.D."/>
            <person name="Blanchette R.A."/>
            <person name="Henrissat B."/>
            <person name="Martin F."/>
            <person name="Cullen D."/>
            <person name="Hibbett D.S."/>
            <person name="Grigoriev I.V."/>
        </authorList>
    </citation>
    <scope>NUCLEOTIDE SEQUENCE [LARGE SCALE GENOMIC DNA]</scope>
    <source>
        <strain evidence="16">FD-172 SS1</strain>
    </source>
</reference>
<dbReference type="SUPFAM" id="SSF52540">
    <property type="entry name" value="P-loop containing nucleoside triphosphate hydrolases"/>
    <property type="match status" value="1"/>
</dbReference>
<dbReference type="GO" id="GO:0031047">
    <property type="term" value="P:regulatory ncRNA-mediated gene silencing"/>
    <property type="evidence" value="ECO:0007669"/>
    <property type="project" value="UniProtKB-KW"/>
</dbReference>
<dbReference type="AlphaFoldDB" id="A0A067LT67"/>
<dbReference type="STRING" id="930990.A0A067LT67"/>
<evidence type="ECO:0000256" key="2">
    <source>
        <dbReference type="ARBA" id="ARBA00005601"/>
    </source>
</evidence>
<comment type="subcellular location">
    <subcellularLocation>
        <location evidence="1">Cytoplasm</location>
        <location evidence="1">Cytoplasmic ribonucleoprotein granule</location>
    </subcellularLocation>
</comment>
<dbReference type="PANTHER" id="PTHR45418">
    <property type="entry name" value="CANCER/TESTIS ANTIGEN 55"/>
    <property type="match status" value="1"/>
</dbReference>
<dbReference type="GO" id="GO:0016787">
    <property type="term" value="F:hydrolase activity"/>
    <property type="evidence" value="ECO:0007669"/>
    <property type="project" value="UniProtKB-KW"/>
</dbReference>
<evidence type="ECO:0000256" key="7">
    <source>
        <dbReference type="ARBA" id="ARBA00022806"/>
    </source>
</evidence>
<protein>
    <recommendedName>
        <fullName evidence="3">RNA helicase</fullName>
        <ecNumber evidence="3">3.6.4.13</ecNumber>
    </recommendedName>
</protein>
<dbReference type="InterPro" id="IPR013087">
    <property type="entry name" value="Znf_C2H2_type"/>
</dbReference>
<evidence type="ECO:0000313" key="15">
    <source>
        <dbReference type="EMBL" id="KDQ06473.1"/>
    </source>
</evidence>
<dbReference type="Gene3D" id="3.40.50.300">
    <property type="entry name" value="P-loop containing nucleotide triphosphate hydrolases"/>
    <property type="match status" value="2"/>
</dbReference>
<keyword evidence="10" id="KW-0943">RNA-mediated gene silencing</keyword>
<dbReference type="PANTHER" id="PTHR45418:SF1">
    <property type="entry name" value="CANCER_TESTIS ANTIGEN 55"/>
    <property type="match status" value="1"/>
</dbReference>
<keyword evidence="9" id="KW-0694">RNA-binding</keyword>
<dbReference type="OrthoDB" id="6513042at2759"/>
<dbReference type="InterPro" id="IPR036236">
    <property type="entry name" value="Znf_C2H2_sf"/>
</dbReference>
<keyword evidence="12" id="KW-0862">Zinc</keyword>
<keyword evidence="8" id="KW-0067">ATP-binding</keyword>
<dbReference type="GO" id="GO:0008270">
    <property type="term" value="F:zinc ion binding"/>
    <property type="evidence" value="ECO:0007669"/>
    <property type="project" value="UniProtKB-KW"/>
</dbReference>
<evidence type="ECO:0000256" key="1">
    <source>
        <dbReference type="ARBA" id="ARBA00004331"/>
    </source>
</evidence>
<keyword evidence="16" id="KW-1185">Reference proteome</keyword>
<dbReference type="InParanoid" id="A0A067LT67"/>
<dbReference type="InterPro" id="IPR041677">
    <property type="entry name" value="DNA2/NAM7_AAA_11"/>
</dbReference>
<organism evidence="15 16">
    <name type="scientific">Botryobasidium botryosum (strain FD-172 SS1)</name>
    <dbReference type="NCBI Taxonomy" id="930990"/>
    <lineage>
        <taxon>Eukaryota</taxon>
        <taxon>Fungi</taxon>
        <taxon>Dikarya</taxon>
        <taxon>Basidiomycota</taxon>
        <taxon>Agaricomycotina</taxon>
        <taxon>Agaricomycetes</taxon>
        <taxon>Cantharellales</taxon>
        <taxon>Botryobasidiaceae</taxon>
        <taxon>Botryobasidium</taxon>
    </lineage>
</organism>
<evidence type="ECO:0000313" key="16">
    <source>
        <dbReference type="Proteomes" id="UP000027195"/>
    </source>
</evidence>
<dbReference type="EMBL" id="KL198134">
    <property type="protein sequence ID" value="KDQ06473.1"/>
    <property type="molecule type" value="Genomic_DNA"/>
</dbReference>
<dbReference type="Gene3D" id="3.30.160.60">
    <property type="entry name" value="Classic Zinc Finger"/>
    <property type="match status" value="1"/>
</dbReference>
<evidence type="ECO:0000256" key="3">
    <source>
        <dbReference type="ARBA" id="ARBA00012552"/>
    </source>
</evidence>
<accession>A0A067LT67</accession>
<feature type="compositionally biased region" description="Acidic residues" evidence="13">
    <location>
        <begin position="1016"/>
        <end position="1030"/>
    </location>
</feature>
<evidence type="ECO:0000256" key="4">
    <source>
        <dbReference type="ARBA" id="ARBA00022490"/>
    </source>
</evidence>
<keyword evidence="7" id="KW-0347">Helicase</keyword>
<gene>
    <name evidence="15" type="ORF">BOTBODRAFT_39565</name>
</gene>
<dbReference type="InterPro" id="IPR049079">
    <property type="entry name" value="Mov-10_helical"/>
</dbReference>
<dbReference type="GO" id="GO:0005524">
    <property type="term" value="F:ATP binding"/>
    <property type="evidence" value="ECO:0007669"/>
    <property type="project" value="UniProtKB-KW"/>
</dbReference>
<dbReference type="Pfam" id="PF21635">
    <property type="entry name" value="Mov-10_helical"/>
    <property type="match status" value="1"/>
</dbReference>
<evidence type="ECO:0000256" key="8">
    <source>
        <dbReference type="ARBA" id="ARBA00022840"/>
    </source>
</evidence>
<dbReference type="EC" id="3.6.4.13" evidence="3"/>
<dbReference type="Pfam" id="PF21634">
    <property type="entry name" value="MOV-10_beta-barrel"/>
    <property type="match status" value="1"/>
</dbReference>
<dbReference type="CDD" id="cd18808">
    <property type="entry name" value="SF1_C_Upf1"/>
    <property type="match status" value="1"/>
</dbReference>
<evidence type="ECO:0000256" key="10">
    <source>
        <dbReference type="ARBA" id="ARBA00023158"/>
    </source>
</evidence>
<dbReference type="HOGENOM" id="CLU_001666_6_3_1"/>
<keyword evidence="5" id="KW-0547">Nucleotide-binding</keyword>
<dbReference type="SMART" id="SM00451">
    <property type="entry name" value="ZnF_U1"/>
    <property type="match status" value="2"/>
</dbReference>
<dbReference type="PROSITE" id="PS00028">
    <property type="entry name" value="ZINC_FINGER_C2H2_1"/>
    <property type="match status" value="1"/>
</dbReference>
<evidence type="ECO:0000256" key="5">
    <source>
        <dbReference type="ARBA" id="ARBA00022741"/>
    </source>
</evidence>
<dbReference type="InterPro" id="IPR049080">
    <property type="entry name" value="MOV-10-like_beta-barrel"/>
</dbReference>
<dbReference type="GO" id="GO:0003723">
    <property type="term" value="F:RNA binding"/>
    <property type="evidence" value="ECO:0007669"/>
    <property type="project" value="UniProtKB-KW"/>
</dbReference>
<keyword evidence="12" id="KW-0479">Metal-binding</keyword>
<feature type="region of interest" description="Disordered" evidence="13">
    <location>
        <begin position="1016"/>
        <end position="1040"/>
    </location>
</feature>
<dbReference type="PROSITE" id="PS50157">
    <property type="entry name" value="ZINC_FINGER_C2H2_2"/>
    <property type="match status" value="1"/>
</dbReference>
<dbReference type="CDD" id="cd18038">
    <property type="entry name" value="DEXXQc_Helz-like"/>
    <property type="match status" value="1"/>
</dbReference>
<dbReference type="InterPro" id="IPR047187">
    <property type="entry name" value="SF1_C_Upf1"/>
</dbReference>
<evidence type="ECO:0000256" key="9">
    <source>
        <dbReference type="ARBA" id="ARBA00022884"/>
    </source>
</evidence>
<keyword evidence="6" id="KW-0378">Hydrolase</keyword>
<dbReference type="FunFam" id="3.40.50.300:FF:000608">
    <property type="entry name" value="Mov10 RISC complex RNA helicase"/>
    <property type="match status" value="1"/>
</dbReference>
<dbReference type="Proteomes" id="UP000027195">
    <property type="component" value="Unassembled WGS sequence"/>
</dbReference>
<dbReference type="GO" id="GO:0032574">
    <property type="term" value="F:5'-3' RNA helicase activity"/>
    <property type="evidence" value="ECO:0007669"/>
    <property type="project" value="InterPro"/>
</dbReference>
<feature type="domain" description="C2H2-type" evidence="14">
    <location>
        <begin position="57"/>
        <end position="86"/>
    </location>
</feature>
<dbReference type="InterPro" id="IPR027417">
    <property type="entry name" value="P-loop_NTPase"/>
</dbReference>
<dbReference type="InterPro" id="IPR041679">
    <property type="entry name" value="DNA2/NAM7-like_C"/>
</dbReference>
<name>A0A067LT67_BOTB1</name>
<evidence type="ECO:0000256" key="6">
    <source>
        <dbReference type="ARBA" id="ARBA00022801"/>
    </source>
</evidence>
<dbReference type="InterPro" id="IPR003604">
    <property type="entry name" value="Matrin/U1-like-C_Znf_C2H2"/>
</dbReference>
<dbReference type="Pfam" id="PF13087">
    <property type="entry name" value="AAA_12"/>
    <property type="match status" value="1"/>
</dbReference>
<comment type="similarity">
    <text evidence="2">Belongs to the DNA2/NAM7 helicase family. SDE3 subfamily.</text>
</comment>
<dbReference type="Pfam" id="PF13086">
    <property type="entry name" value="AAA_11"/>
    <property type="match status" value="2"/>
</dbReference>
<evidence type="ECO:0000259" key="14">
    <source>
        <dbReference type="PROSITE" id="PS50157"/>
    </source>
</evidence>
<keyword evidence="4" id="KW-0963">Cytoplasm</keyword>
<dbReference type="GO" id="GO:0036464">
    <property type="term" value="C:cytoplasmic ribonucleoprotein granule"/>
    <property type="evidence" value="ECO:0007669"/>
    <property type="project" value="UniProtKB-SubCell"/>
</dbReference>
<evidence type="ECO:0000256" key="12">
    <source>
        <dbReference type="PROSITE-ProRule" id="PRU00042"/>
    </source>
</evidence>
<evidence type="ECO:0000256" key="13">
    <source>
        <dbReference type="SAM" id="MobiDB-lite"/>
    </source>
</evidence>
<comment type="catalytic activity">
    <reaction evidence="11">
        <text>ATP + H2O = ADP + phosphate + H(+)</text>
        <dbReference type="Rhea" id="RHEA:13065"/>
        <dbReference type="ChEBI" id="CHEBI:15377"/>
        <dbReference type="ChEBI" id="CHEBI:15378"/>
        <dbReference type="ChEBI" id="CHEBI:30616"/>
        <dbReference type="ChEBI" id="CHEBI:43474"/>
        <dbReference type="ChEBI" id="CHEBI:456216"/>
        <dbReference type="EC" id="3.6.4.13"/>
    </reaction>
</comment>
<proteinExistence type="inferred from homology"/>
<dbReference type="SUPFAM" id="SSF57667">
    <property type="entry name" value="beta-beta-alpha zinc fingers"/>
    <property type="match status" value="1"/>
</dbReference>
<sequence>MTAKYVPLSAITVAIAFCHLDINRPETMGAKVRPCSQTLAGVACAVNGCSKGHDLSFYCRPCNRVFATLDGLEYHATGKKHKAKTSHLPATDTTRTATSLTPIVLTDAGSNPHGTRPAISTPASAAVSVSSSAVLCDSCNSLHLGKKEYNRHANTLQHKARVEQEWEAAQAGQSPPPPPPANYRDCQICQIPILLDAWSKHLTAKSHRRQLHRATIQSRINATEQNQHGVEVSAAEGINFGVIDVSALAKNPRRSVTISAKLNELGNVVFRKAQLLTHMPSFIVNSRNSTVLDDTSVDSYPIVKITFDPQGKRGRFENRLELLFKNNITQQGFVITRALNATVGSEADLAILQPEPSAPTPTLARQFRIAYDTAGMLLGEEPEPLRAIPWVNRLKQYKLPGPISESLDEGKLSERIDRIQQALPNTLDMQTYVQFWRVLLHVEEHQMEEDLERFNMRGVPLLRRGGRLFFLKVPGLAEKRPSVMIGDLIKVITPGKVYGGFVHVVEGLEVGLHLHSSFPKNSGQLYDIDFSLCRIPLRRMHQALGQEVALTQLLFPTSSATDIQIAPTEQLKPLLYNSNIAINGPQLQAVASILAQPPGSAPFVIFGPPGTGKTVTIVEAILQILRRDAQARILVCAPSNSASDIIAQRLIEFGKLDKTMLFRLMAPSRLPKLVPDDLLDYTFINERGIFSVPAEPHVTRFQVIVSTCVSACIPFGIGVPRGNYSHIFIDEAGQAMEPEVMIPIKTIADIRTNLILSGDPKQLGPVIHSPVARVLGLEKSYLDRLMEMGMYEPHSGHGVTTVKLIKNYRSHRAILRFPNDQFYEGELQAWGNHDMINQLLDWGELGGRDFPIVFHGIRGKDEREGRSPSYFNIDEASLVSEYVDKLRIFGIKDSDIGVIAPYSAQCRKLRMLLKAKHPNSDITVGSAEQFQGQERTAIIISTVRSSQDEIEFDLRHTLGFVANKRRFNVAVTRAKALLIVIGDPVVLSLDSLWRQFMEYVRDNGGWKGAEMEVEADEDGFDDDDGDDNPDEGYYARTRRHKAESRLERLIERWSAMGNSALEEGVEEDDREEGDEFELISTDVPWRETEE</sequence>